<gene>
    <name evidence="1" type="ORF">BJ878DRAFT_388715</name>
</gene>
<name>A0A9P7YYW5_9HELO</name>
<dbReference type="EMBL" id="MU254100">
    <property type="protein sequence ID" value="KAG9242201.1"/>
    <property type="molecule type" value="Genomic_DNA"/>
</dbReference>
<comment type="caution">
    <text evidence="1">The sequence shown here is derived from an EMBL/GenBank/DDBJ whole genome shotgun (WGS) entry which is preliminary data.</text>
</comment>
<evidence type="ECO:0000313" key="2">
    <source>
        <dbReference type="Proteomes" id="UP000887226"/>
    </source>
</evidence>
<dbReference type="Proteomes" id="UP000887226">
    <property type="component" value="Unassembled WGS sequence"/>
</dbReference>
<dbReference type="AlphaFoldDB" id="A0A9P7YYW5"/>
<feature type="non-terminal residue" evidence="1">
    <location>
        <position position="1"/>
    </location>
</feature>
<protein>
    <submittedName>
        <fullName evidence="1">Uncharacterized protein</fullName>
    </submittedName>
</protein>
<organism evidence="1 2">
    <name type="scientific">Calycina marina</name>
    <dbReference type="NCBI Taxonomy" id="1763456"/>
    <lineage>
        <taxon>Eukaryota</taxon>
        <taxon>Fungi</taxon>
        <taxon>Dikarya</taxon>
        <taxon>Ascomycota</taxon>
        <taxon>Pezizomycotina</taxon>
        <taxon>Leotiomycetes</taxon>
        <taxon>Helotiales</taxon>
        <taxon>Pezizellaceae</taxon>
        <taxon>Calycina</taxon>
    </lineage>
</organism>
<accession>A0A9P7YYW5</accession>
<proteinExistence type="predicted"/>
<feature type="non-terminal residue" evidence="1">
    <location>
        <position position="105"/>
    </location>
</feature>
<evidence type="ECO:0000313" key="1">
    <source>
        <dbReference type="EMBL" id="KAG9242201.1"/>
    </source>
</evidence>
<sequence length="105" mass="13033">RWDHIFRCRTMRLENKHGFAELCLQCDKWITNDIEWENHCQQHVDNYEELPAQFNQIKYRYTPATAAQCMFCLFNPKLLAPIRYKQYKNIHYWKEHLNNHFLELE</sequence>
<keyword evidence="2" id="KW-1185">Reference proteome</keyword>
<dbReference type="OrthoDB" id="3745702at2759"/>
<reference evidence="1" key="1">
    <citation type="journal article" date="2021" name="IMA Fungus">
        <title>Genomic characterization of three marine fungi, including Emericellopsis atlantica sp. nov. with signatures of a generalist lifestyle and marine biomass degradation.</title>
        <authorList>
            <person name="Hagestad O.C."/>
            <person name="Hou L."/>
            <person name="Andersen J.H."/>
            <person name="Hansen E.H."/>
            <person name="Altermark B."/>
            <person name="Li C."/>
            <person name="Kuhnert E."/>
            <person name="Cox R.J."/>
            <person name="Crous P.W."/>
            <person name="Spatafora J.W."/>
            <person name="Lail K."/>
            <person name="Amirebrahimi M."/>
            <person name="Lipzen A."/>
            <person name="Pangilinan J."/>
            <person name="Andreopoulos W."/>
            <person name="Hayes R.D."/>
            <person name="Ng V."/>
            <person name="Grigoriev I.V."/>
            <person name="Jackson S.A."/>
            <person name="Sutton T.D.S."/>
            <person name="Dobson A.D.W."/>
            <person name="Rama T."/>
        </authorList>
    </citation>
    <scope>NUCLEOTIDE SEQUENCE</scope>
    <source>
        <strain evidence="1">TRa3180A</strain>
    </source>
</reference>